<dbReference type="EMBL" id="JAQQWK010000009">
    <property type="protein sequence ID" value="KAK8035601.1"/>
    <property type="molecule type" value="Genomic_DNA"/>
</dbReference>
<feature type="transmembrane region" description="Helical" evidence="7">
    <location>
        <begin position="78"/>
        <end position="99"/>
    </location>
</feature>
<reference evidence="9 10" key="1">
    <citation type="submission" date="2023-01" db="EMBL/GenBank/DDBJ databases">
        <title>Analysis of 21 Apiospora genomes using comparative genomics revels a genus with tremendous synthesis potential of carbohydrate active enzymes and secondary metabolites.</title>
        <authorList>
            <person name="Sorensen T."/>
        </authorList>
    </citation>
    <scope>NUCLEOTIDE SEQUENCE [LARGE SCALE GENOMIC DNA]</scope>
    <source>
        <strain evidence="9 10">CBS 33761</strain>
    </source>
</reference>
<sequence>MHNPFWVRSYVARRYDEAVAKAAWEQHMAEVAATQDLSEDIRERARWLTVGFTLFATVVVAMRFMARRRQGAKLLIDDWLTLVTLVLCYGNMIMNIILINQGVGLHTGALSLPQLQKLNETLVGAEILYVTGVNMYKVALLYLYFRLFPTRDIRLGSYILGGVSCVWNVACIFAATFQCLPREKLWQPWLQGGCINLFLTQLAISVPCMLLDVAILCLPMRHVWNLKTNLTQRVCLTVIFLLGSYVVFTSIYRFVIFLQYNNDDNSFTLGDGIAWNVIEIASGIISACLPTLGPLVRIVFKAVYPSTLRSRGLSGNKLGGGNSSSYAKKSSGGVATIGGGSARHSRPLNAFDDGKYGVIDDDNDNEAAFGRRGGGSRAFDGAARRGHVSVTVSHNRDGSGDNHIGYASSHDEIPPHGHR</sequence>
<feature type="compositionally biased region" description="Basic and acidic residues" evidence="6">
    <location>
        <begin position="409"/>
        <end position="419"/>
    </location>
</feature>
<evidence type="ECO:0000259" key="8">
    <source>
        <dbReference type="Pfam" id="PF20684"/>
    </source>
</evidence>
<dbReference type="PANTHER" id="PTHR33048:SF47">
    <property type="entry name" value="INTEGRAL MEMBRANE PROTEIN-RELATED"/>
    <property type="match status" value="1"/>
</dbReference>
<keyword evidence="2 7" id="KW-0812">Transmembrane</keyword>
<feature type="transmembrane region" description="Helical" evidence="7">
    <location>
        <begin position="127"/>
        <end position="145"/>
    </location>
</feature>
<feature type="transmembrane region" description="Helical" evidence="7">
    <location>
        <begin position="238"/>
        <end position="260"/>
    </location>
</feature>
<evidence type="ECO:0000256" key="3">
    <source>
        <dbReference type="ARBA" id="ARBA00022989"/>
    </source>
</evidence>
<keyword evidence="4 7" id="KW-0472">Membrane</keyword>
<feature type="transmembrane region" description="Helical" evidence="7">
    <location>
        <begin position="47"/>
        <end position="66"/>
    </location>
</feature>
<evidence type="ECO:0000256" key="7">
    <source>
        <dbReference type="SAM" id="Phobius"/>
    </source>
</evidence>
<accession>A0ABR1SP19</accession>
<feature type="transmembrane region" description="Helical" evidence="7">
    <location>
        <begin position="280"/>
        <end position="300"/>
    </location>
</feature>
<dbReference type="Pfam" id="PF20684">
    <property type="entry name" value="Fung_rhodopsin"/>
    <property type="match status" value="1"/>
</dbReference>
<evidence type="ECO:0000256" key="5">
    <source>
        <dbReference type="ARBA" id="ARBA00038359"/>
    </source>
</evidence>
<organism evidence="9 10">
    <name type="scientific">Apiospora rasikravindrae</name>
    <dbReference type="NCBI Taxonomy" id="990691"/>
    <lineage>
        <taxon>Eukaryota</taxon>
        <taxon>Fungi</taxon>
        <taxon>Dikarya</taxon>
        <taxon>Ascomycota</taxon>
        <taxon>Pezizomycotina</taxon>
        <taxon>Sordariomycetes</taxon>
        <taxon>Xylariomycetidae</taxon>
        <taxon>Amphisphaeriales</taxon>
        <taxon>Apiosporaceae</taxon>
        <taxon>Apiospora</taxon>
    </lineage>
</organism>
<dbReference type="InterPro" id="IPR049326">
    <property type="entry name" value="Rhodopsin_dom_fungi"/>
</dbReference>
<comment type="caution">
    <text evidence="9">The sequence shown here is derived from an EMBL/GenBank/DDBJ whole genome shotgun (WGS) entry which is preliminary data.</text>
</comment>
<comment type="similarity">
    <text evidence="5">Belongs to the SAT4 family.</text>
</comment>
<evidence type="ECO:0000256" key="1">
    <source>
        <dbReference type="ARBA" id="ARBA00004141"/>
    </source>
</evidence>
<evidence type="ECO:0000313" key="9">
    <source>
        <dbReference type="EMBL" id="KAK8035601.1"/>
    </source>
</evidence>
<gene>
    <name evidence="9" type="ORF">PG993_010596</name>
</gene>
<evidence type="ECO:0000256" key="6">
    <source>
        <dbReference type="SAM" id="MobiDB-lite"/>
    </source>
</evidence>
<feature type="region of interest" description="Disordered" evidence="6">
    <location>
        <begin position="392"/>
        <end position="419"/>
    </location>
</feature>
<feature type="domain" description="Rhodopsin" evidence="8">
    <location>
        <begin position="62"/>
        <end position="297"/>
    </location>
</feature>
<keyword evidence="10" id="KW-1185">Reference proteome</keyword>
<evidence type="ECO:0000256" key="2">
    <source>
        <dbReference type="ARBA" id="ARBA00022692"/>
    </source>
</evidence>
<name>A0ABR1SP19_9PEZI</name>
<feature type="transmembrane region" description="Helical" evidence="7">
    <location>
        <begin position="197"/>
        <end position="218"/>
    </location>
</feature>
<comment type="subcellular location">
    <subcellularLocation>
        <location evidence="1">Membrane</location>
        <topology evidence="1">Multi-pass membrane protein</topology>
    </subcellularLocation>
</comment>
<keyword evidence="3 7" id="KW-1133">Transmembrane helix</keyword>
<evidence type="ECO:0000313" key="10">
    <source>
        <dbReference type="Proteomes" id="UP001444661"/>
    </source>
</evidence>
<dbReference type="InterPro" id="IPR052337">
    <property type="entry name" value="SAT4-like"/>
</dbReference>
<protein>
    <recommendedName>
        <fullName evidence="8">Rhodopsin domain-containing protein</fullName>
    </recommendedName>
</protein>
<evidence type="ECO:0000256" key="4">
    <source>
        <dbReference type="ARBA" id="ARBA00023136"/>
    </source>
</evidence>
<feature type="transmembrane region" description="Helical" evidence="7">
    <location>
        <begin position="157"/>
        <end position="177"/>
    </location>
</feature>
<dbReference type="Proteomes" id="UP001444661">
    <property type="component" value="Unassembled WGS sequence"/>
</dbReference>
<dbReference type="PANTHER" id="PTHR33048">
    <property type="entry name" value="PTH11-LIKE INTEGRAL MEMBRANE PROTEIN (AFU_ORTHOLOGUE AFUA_5G11245)"/>
    <property type="match status" value="1"/>
</dbReference>
<proteinExistence type="inferred from homology"/>